<reference evidence="10" key="1">
    <citation type="journal article" date="2012" name="PLoS Genet.">
        <title>Comparative analysis of the genomes of two field isolates of the rice blast fungus Magnaporthe oryzae.</title>
        <authorList>
            <person name="Xue M."/>
            <person name="Yang J."/>
            <person name="Li Z."/>
            <person name="Hu S."/>
            <person name="Yao N."/>
            <person name="Dean R.A."/>
            <person name="Zhao W."/>
            <person name="Shen M."/>
            <person name="Zhang H."/>
            <person name="Li C."/>
            <person name="Liu L."/>
            <person name="Cao L."/>
            <person name="Xu X."/>
            <person name="Xing Y."/>
            <person name="Hsiang T."/>
            <person name="Zhang Z."/>
            <person name="Xu J.R."/>
            <person name="Peng Y.L."/>
        </authorList>
    </citation>
    <scope>NUCLEOTIDE SEQUENCE</scope>
    <source>
        <strain evidence="10">Y34</strain>
    </source>
</reference>
<dbReference type="Pfam" id="PF02518">
    <property type="entry name" value="HATPase_c"/>
    <property type="match status" value="1"/>
</dbReference>
<keyword evidence="5 7" id="KW-0067">ATP-binding</keyword>
<evidence type="ECO:0000256" key="6">
    <source>
        <dbReference type="ARBA" id="ARBA00023128"/>
    </source>
</evidence>
<dbReference type="Pfam" id="PF10436">
    <property type="entry name" value="BCDHK_Adom3"/>
    <property type="match status" value="1"/>
</dbReference>
<keyword evidence="6 7" id="KW-0496">Mitochondrion</keyword>
<dbReference type="GO" id="GO:0005524">
    <property type="term" value="F:ATP binding"/>
    <property type="evidence" value="ECO:0007669"/>
    <property type="project" value="UniProtKB-UniRule"/>
</dbReference>
<evidence type="ECO:0000259" key="9">
    <source>
        <dbReference type="Pfam" id="PF10436"/>
    </source>
</evidence>
<dbReference type="InterPro" id="IPR003594">
    <property type="entry name" value="HATPase_dom"/>
</dbReference>
<evidence type="ECO:0000256" key="3">
    <source>
        <dbReference type="ARBA" id="ARBA00022741"/>
    </source>
</evidence>
<accession>A0AA97NXK6</accession>
<evidence type="ECO:0000256" key="4">
    <source>
        <dbReference type="ARBA" id="ARBA00022777"/>
    </source>
</evidence>
<comment type="subcellular location">
    <subcellularLocation>
        <location evidence="7">Mitochondrion matrix</location>
    </subcellularLocation>
</comment>
<dbReference type="GO" id="GO:0004740">
    <property type="term" value="F:pyruvate dehydrogenase (acetyl-transferring) kinase activity"/>
    <property type="evidence" value="ECO:0007669"/>
    <property type="project" value="TreeGrafter"/>
</dbReference>
<evidence type="ECO:0000256" key="5">
    <source>
        <dbReference type="ARBA" id="ARBA00022840"/>
    </source>
</evidence>
<dbReference type="InterPro" id="IPR018955">
    <property type="entry name" value="BCDHK/PDK_N"/>
</dbReference>
<feature type="domain" description="Branched-chain alpha-ketoacid dehydrogenase kinase/Pyruvate dehydrogenase kinase N-terminal" evidence="9">
    <location>
        <begin position="134"/>
        <end position="283"/>
    </location>
</feature>
<dbReference type="Proteomes" id="UP000011086">
    <property type="component" value="Unassembled WGS sequence"/>
</dbReference>
<evidence type="ECO:0000313" key="10">
    <source>
        <dbReference type="EMBL" id="ELQ38118.1"/>
    </source>
</evidence>
<dbReference type="EC" id="2.7.11.-" evidence="7"/>
<dbReference type="EMBL" id="JH793052">
    <property type="protein sequence ID" value="ELQ38118.1"/>
    <property type="molecule type" value="Genomic_DNA"/>
</dbReference>
<proteinExistence type="inferred from homology"/>
<dbReference type="PANTHER" id="PTHR11947">
    <property type="entry name" value="PYRUVATE DEHYDROGENASE KINASE"/>
    <property type="match status" value="1"/>
</dbReference>
<dbReference type="SUPFAM" id="SSF55874">
    <property type="entry name" value="ATPase domain of HSP90 chaperone/DNA topoisomerase II/histidine kinase"/>
    <property type="match status" value="1"/>
</dbReference>
<organism evidence="10">
    <name type="scientific">Pyricularia oryzae (strain Y34)</name>
    <name type="common">Rice blast fungus</name>
    <name type="synonym">Magnaporthe oryzae</name>
    <dbReference type="NCBI Taxonomy" id="1143189"/>
    <lineage>
        <taxon>Eukaryota</taxon>
        <taxon>Fungi</taxon>
        <taxon>Dikarya</taxon>
        <taxon>Ascomycota</taxon>
        <taxon>Pezizomycotina</taxon>
        <taxon>Sordariomycetes</taxon>
        <taxon>Sordariomycetidae</taxon>
        <taxon>Magnaporthales</taxon>
        <taxon>Pyriculariaceae</taxon>
        <taxon>Pyricularia</taxon>
    </lineage>
</organism>
<keyword evidence="3 7" id="KW-0547">Nucleotide-binding</keyword>
<dbReference type="SUPFAM" id="SSF69012">
    <property type="entry name" value="alpha-ketoacid dehydrogenase kinase, N-terminal domain"/>
    <property type="match status" value="1"/>
</dbReference>
<feature type="domain" description="Histidine kinase/HSP90-like ATPase" evidence="8">
    <location>
        <begin position="365"/>
        <end position="517"/>
    </location>
</feature>
<evidence type="ECO:0000259" key="8">
    <source>
        <dbReference type="Pfam" id="PF02518"/>
    </source>
</evidence>
<dbReference type="Gene3D" id="3.30.565.10">
    <property type="entry name" value="Histidine kinase-like ATPase, C-terminal domain"/>
    <property type="match status" value="1"/>
</dbReference>
<keyword evidence="2 7" id="KW-0808">Transferase</keyword>
<dbReference type="InterPro" id="IPR036784">
    <property type="entry name" value="AK/P_DHK_N_sf"/>
</dbReference>
<evidence type="ECO:0000256" key="1">
    <source>
        <dbReference type="ARBA" id="ARBA00006155"/>
    </source>
</evidence>
<protein>
    <recommendedName>
        <fullName evidence="7">Protein-serine/threonine kinase</fullName>
        <ecNumber evidence="7">2.7.11.-</ecNumber>
    </recommendedName>
</protein>
<dbReference type="GO" id="GO:0005759">
    <property type="term" value="C:mitochondrial matrix"/>
    <property type="evidence" value="ECO:0007669"/>
    <property type="project" value="UniProtKB-SubCell"/>
</dbReference>
<dbReference type="PANTHER" id="PTHR11947:SF25">
    <property type="entry name" value="[PYRUVATE DEHYDROGENASE (ACETYL-TRANSFERRING)] KINASE 2, MITOCHONDRIAL"/>
    <property type="match status" value="1"/>
</dbReference>
<dbReference type="InterPro" id="IPR036890">
    <property type="entry name" value="HATPase_C_sf"/>
</dbReference>
<sequence length="542" mass="59874">MTRSSCSRVVSFAALGGRWSQLWVVVRGRGTDSWNGRFSGDAAVKIVPKRVAVPLNDVQSSQSLPVARLILEEKARGPQYLPKGEDYENTQTFNCGAIWDFDSLHGSSALEIDFSQEQLIPFYVPTWVAKKARPVSLRQLMFFGRSLNEARLLSSANYVRTELPTRLSHRIRDMQMLPYQVVSNQHIAEVYNMYWTAFDTFRKVKEVKSLADNDSFCEVISGMLKTHLTVIPKLAMGVLECSGLMDPQELNGFMNRILQSRISRRVIAEQHVTLTQSFRNQTQPWSPPAGEAAAVAATLGSASPIAESSDFVGNVLVRCVARDVVDRCAAAVHSLARSAHGEDVPLPEIRVVGHLSANFPFILSHLEYIIGELLRNSVDASVEQHQKSGKPPPPIEVTICESSQHVIIRVSDQGGGVARDMLPYLWSFSKGPHSDRLLQNLKHVPKMAATLQEVRAEDDGILSIPQITTDQSVLSSLSSLSSRPPNLKLGVGLPLSRVYAEYWAGSLELHSLEGYGVDTFLQISKLGNKNEQLATRASMDAV</sequence>
<name>A0AA97NXK6_PYRO3</name>
<keyword evidence="4 7" id="KW-0418">Kinase</keyword>
<evidence type="ECO:0000256" key="7">
    <source>
        <dbReference type="RuleBase" id="RU366032"/>
    </source>
</evidence>
<dbReference type="GO" id="GO:0010906">
    <property type="term" value="P:regulation of glucose metabolic process"/>
    <property type="evidence" value="ECO:0007669"/>
    <property type="project" value="TreeGrafter"/>
</dbReference>
<gene>
    <name evidence="10" type="ORF">OOU_Y34scaffold00552g73</name>
</gene>
<comment type="similarity">
    <text evidence="1 7">Belongs to the PDK/BCKDK protein kinase family.</text>
</comment>
<dbReference type="Gene3D" id="1.20.140.20">
    <property type="entry name" value="Alpha-ketoacid/pyruvate dehydrogenase kinase, N-terminal domain"/>
    <property type="match status" value="1"/>
</dbReference>
<dbReference type="InterPro" id="IPR039028">
    <property type="entry name" value="BCKD/PDK"/>
</dbReference>
<dbReference type="AlphaFoldDB" id="A0AA97NXK6"/>
<evidence type="ECO:0000256" key="2">
    <source>
        <dbReference type="ARBA" id="ARBA00022679"/>
    </source>
</evidence>